<sequence length="227" mass="25414">MRGPVSYSSSSHHFSSINLPSTRYPLPTLQGTGNVLVTPLGLLVSMGGDDHLLSDDPQARMLLENAIKKKPDSKTSELTTKPPLPRSRITNAKLLGAYKKMRVYSQLFRDSPLSPSRTWRIGKVTRVPSSETCFQKLHLSQSVPIHKSDTSDCLKLLHRIYTQSGVVSGGVSARVRYRRAPAPADNWLRGLLFLESIPTRTATRLPRNVIYVSLRISELNERLQLER</sequence>
<dbReference type="Proteomes" id="UP000299102">
    <property type="component" value="Unassembled WGS sequence"/>
</dbReference>
<dbReference type="AlphaFoldDB" id="A0A4C1U7V2"/>
<gene>
    <name evidence="1" type="ORF">EVAR_7139_1</name>
</gene>
<evidence type="ECO:0000313" key="1">
    <source>
        <dbReference type="EMBL" id="GBP21926.1"/>
    </source>
</evidence>
<reference evidence="1 2" key="1">
    <citation type="journal article" date="2019" name="Commun. Biol.">
        <title>The bagworm genome reveals a unique fibroin gene that provides high tensile strength.</title>
        <authorList>
            <person name="Kono N."/>
            <person name="Nakamura H."/>
            <person name="Ohtoshi R."/>
            <person name="Tomita M."/>
            <person name="Numata K."/>
            <person name="Arakawa K."/>
        </authorList>
    </citation>
    <scope>NUCLEOTIDE SEQUENCE [LARGE SCALE GENOMIC DNA]</scope>
</reference>
<proteinExistence type="predicted"/>
<protein>
    <submittedName>
        <fullName evidence="1">Uncharacterized protein</fullName>
    </submittedName>
</protein>
<dbReference type="EMBL" id="BGZK01000134">
    <property type="protein sequence ID" value="GBP21926.1"/>
    <property type="molecule type" value="Genomic_DNA"/>
</dbReference>
<keyword evidence="2" id="KW-1185">Reference proteome</keyword>
<comment type="caution">
    <text evidence="1">The sequence shown here is derived from an EMBL/GenBank/DDBJ whole genome shotgun (WGS) entry which is preliminary data.</text>
</comment>
<organism evidence="1 2">
    <name type="scientific">Eumeta variegata</name>
    <name type="common">Bagworm moth</name>
    <name type="synonym">Eumeta japonica</name>
    <dbReference type="NCBI Taxonomy" id="151549"/>
    <lineage>
        <taxon>Eukaryota</taxon>
        <taxon>Metazoa</taxon>
        <taxon>Ecdysozoa</taxon>
        <taxon>Arthropoda</taxon>
        <taxon>Hexapoda</taxon>
        <taxon>Insecta</taxon>
        <taxon>Pterygota</taxon>
        <taxon>Neoptera</taxon>
        <taxon>Endopterygota</taxon>
        <taxon>Lepidoptera</taxon>
        <taxon>Glossata</taxon>
        <taxon>Ditrysia</taxon>
        <taxon>Tineoidea</taxon>
        <taxon>Psychidae</taxon>
        <taxon>Oiketicinae</taxon>
        <taxon>Eumeta</taxon>
    </lineage>
</organism>
<accession>A0A4C1U7V2</accession>
<evidence type="ECO:0000313" key="2">
    <source>
        <dbReference type="Proteomes" id="UP000299102"/>
    </source>
</evidence>
<name>A0A4C1U7V2_EUMVA</name>